<reference evidence="2" key="2">
    <citation type="submission" date="2025-09" db="UniProtKB">
        <authorList>
            <consortium name="Ensembl"/>
        </authorList>
    </citation>
    <scope>IDENTIFICATION</scope>
</reference>
<dbReference type="InterPro" id="IPR004020">
    <property type="entry name" value="DAPIN"/>
</dbReference>
<evidence type="ECO:0000313" key="3">
    <source>
        <dbReference type="Proteomes" id="UP000261340"/>
    </source>
</evidence>
<dbReference type="Proteomes" id="UP000261340">
    <property type="component" value="Unplaced"/>
</dbReference>
<dbReference type="SUPFAM" id="SSF47986">
    <property type="entry name" value="DEATH domain"/>
    <property type="match status" value="1"/>
</dbReference>
<dbReference type="SMART" id="SM01289">
    <property type="entry name" value="PYRIN"/>
    <property type="match status" value="1"/>
</dbReference>
<dbReference type="AlphaFoldDB" id="A0A3Q0S876"/>
<evidence type="ECO:0000259" key="1">
    <source>
        <dbReference type="PROSITE" id="PS50824"/>
    </source>
</evidence>
<keyword evidence="3" id="KW-1185">Reference proteome</keyword>
<dbReference type="GeneTree" id="ENSGT00940000176860"/>
<dbReference type="Gene3D" id="1.10.533.10">
    <property type="entry name" value="Death Domain, Fas"/>
    <property type="match status" value="1"/>
</dbReference>
<dbReference type="PROSITE" id="PS50824">
    <property type="entry name" value="DAPIN"/>
    <property type="match status" value="1"/>
</dbReference>
<feature type="domain" description="Pyrin" evidence="1">
    <location>
        <begin position="1"/>
        <end position="95"/>
    </location>
</feature>
<evidence type="ECO:0000313" key="2">
    <source>
        <dbReference type="Ensembl" id="ENSACIP00000019326.1"/>
    </source>
</evidence>
<organism evidence="2 3">
    <name type="scientific">Amphilophus citrinellus</name>
    <name type="common">Midas cichlid</name>
    <name type="synonym">Cichlasoma citrinellum</name>
    <dbReference type="NCBI Taxonomy" id="61819"/>
    <lineage>
        <taxon>Eukaryota</taxon>
        <taxon>Metazoa</taxon>
        <taxon>Chordata</taxon>
        <taxon>Craniata</taxon>
        <taxon>Vertebrata</taxon>
        <taxon>Euteleostomi</taxon>
        <taxon>Actinopterygii</taxon>
        <taxon>Neopterygii</taxon>
        <taxon>Teleostei</taxon>
        <taxon>Neoteleostei</taxon>
        <taxon>Acanthomorphata</taxon>
        <taxon>Ovalentaria</taxon>
        <taxon>Cichlomorphae</taxon>
        <taxon>Cichliformes</taxon>
        <taxon>Cichlidae</taxon>
        <taxon>New World cichlids</taxon>
        <taxon>Cichlasomatinae</taxon>
        <taxon>Heroini</taxon>
        <taxon>Amphilophus</taxon>
    </lineage>
</organism>
<accession>A0A3Q0S876</accession>
<dbReference type="Pfam" id="PF02758">
    <property type="entry name" value="PYRIN"/>
    <property type="match status" value="1"/>
</dbReference>
<name>A0A3Q0S876_AMPCI</name>
<dbReference type="CDD" id="cd08321">
    <property type="entry name" value="Pyrin_ASC-like"/>
    <property type="match status" value="1"/>
</dbReference>
<dbReference type="InterPro" id="IPR011029">
    <property type="entry name" value="DEATH-like_dom_sf"/>
</dbReference>
<dbReference type="Ensembl" id="ENSACIT00000019844.1">
    <property type="protein sequence ID" value="ENSACIP00000019326.1"/>
    <property type="gene ID" value="ENSACIG00000015062.1"/>
</dbReference>
<proteinExistence type="predicted"/>
<sequence>MTIFSDMMSGDLLNTLEDLGDEDFSKFKWFLQQGDVLRGRPVIRKSRLEMSKRLETVALMMQTYEVAGAVEVTKVILEKINRNDLLQSLPENRILNRKQPYKSNG</sequence>
<dbReference type="OMA" id="ADHEFDN"/>
<reference evidence="2" key="1">
    <citation type="submission" date="2025-08" db="UniProtKB">
        <authorList>
            <consortium name="Ensembl"/>
        </authorList>
    </citation>
    <scope>IDENTIFICATION</scope>
</reference>
<protein>
    <recommendedName>
        <fullName evidence="1">Pyrin domain-containing protein</fullName>
    </recommendedName>
</protein>